<accession>A0A2Z6MX69</accession>
<protein>
    <submittedName>
        <fullName evidence="1">Uncharacterized protein</fullName>
    </submittedName>
</protein>
<keyword evidence="2" id="KW-1185">Reference proteome</keyword>
<evidence type="ECO:0000313" key="2">
    <source>
        <dbReference type="Proteomes" id="UP000242715"/>
    </source>
</evidence>
<name>A0A2Z6MX69_TRISU</name>
<dbReference type="AlphaFoldDB" id="A0A2Z6MX69"/>
<reference evidence="2" key="1">
    <citation type="journal article" date="2017" name="Front. Plant Sci.">
        <title>Climate Clever Clovers: New Paradigm to Reduce the Environmental Footprint of Ruminants by Breeding Low Methanogenic Forages Utilizing Haplotype Variation.</title>
        <authorList>
            <person name="Kaur P."/>
            <person name="Appels R."/>
            <person name="Bayer P.E."/>
            <person name="Keeble-Gagnere G."/>
            <person name="Wang J."/>
            <person name="Hirakawa H."/>
            <person name="Shirasawa K."/>
            <person name="Vercoe P."/>
            <person name="Stefanova K."/>
            <person name="Durmic Z."/>
            <person name="Nichols P."/>
            <person name="Revell C."/>
            <person name="Isobe S.N."/>
            <person name="Edwards D."/>
            <person name="Erskine W."/>
        </authorList>
    </citation>
    <scope>NUCLEOTIDE SEQUENCE [LARGE SCALE GENOMIC DNA]</scope>
    <source>
        <strain evidence="2">cv. Daliak</strain>
    </source>
</reference>
<sequence length="58" mass="6570">MQHMVQQFGCMDKVVHQFGGMDKKTPHMVHLFGGMDMVVRHVALIVLVRPSSDNLHTP</sequence>
<gene>
    <name evidence="1" type="ORF">TSUD_256280</name>
</gene>
<proteinExistence type="predicted"/>
<dbReference type="Proteomes" id="UP000242715">
    <property type="component" value="Unassembled WGS sequence"/>
</dbReference>
<dbReference type="EMBL" id="DF973371">
    <property type="protein sequence ID" value="GAU28300.1"/>
    <property type="molecule type" value="Genomic_DNA"/>
</dbReference>
<evidence type="ECO:0000313" key="1">
    <source>
        <dbReference type="EMBL" id="GAU28300.1"/>
    </source>
</evidence>
<organism evidence="1 2">
    <name type="scientific">Trifolium subterraneum</name>
    <name type="common">Subterranean clover</name>
    <dbReference type="NCBI Taxonomy" id="3900"/>
    <lineage>
        <taxon>Eukaryota</taxon>
        <taxon>Viridiplantae</taxon>
        <taxon>Streptophyta</taxon>
        <taxon>Embryophyta</taxon>
        <taxon>Tracheophyta</taxon>
        <taxon>Spermatophyta</taxon>
        <taxon>Magnoliopsida</taxon>
        <taxon>eudicotyledons</taxon>
        <taxon>Gunneridae</taxon>
        <taxon>Pentapetalae</taxon>
        <taxon>rosids</taxon>
        <taxon>fabids</taxon>
        <taxon>Fabales</taxon>
        <taxon>Fabaceae</taxon>
        <taxon>Papilionoideae</taxon>
        <taxon>50 kb inversion clade</taxon>
        <taxon>NPAAA clade</taxon>
        <taxon>Hologalegina</taxon>
        <taxon>IRL clade</taxon>
        <taxon>Trifolieae</taxon>
        <taxon>Trifolium</taxon>
    </lineage>
</organism>